<evidence type="ECO:0000313" key="2">
    <source>
        <dbReference type="Proteomes" id="UP000182491"/>
    </source>
</evidence>
<dbReference type="EMBL" id="FPCA01000007">
    <property type="protein sequence ID" value="SFU99736.1"/>
    <property type="molecule type" value="Genomic_DNA"/>
</dbReference>
<keyword evidence="2" id="KW-1185">Reference proteome</keyword>
<dbReference type="Proteomes" id="UP000182491">
    <property type="component" value="Unassembled WGS sequence"/>
</dbReference>
<reference evidence="2" key="1">
    <citation type="submission" date="2016-10" db="EMBL/GenBank/DDBJ databases">
        <authorList>
            <person name="Varghese N."/>
        </authorList>
    </citation>
    <scope>NUCLEOTIDE SEQUENCE [LARGE SCALE GENOMIC DNA]</scope>
    <source>
        <strain evidence="2">DSM 18820</strain>
    </source>
</reference>
<accession>A0A1I7KQS6</accession>
<name>A0A1I7KQS6_9BACT</name>
<organism evidence="1 2">
    <name type="scientific">Pontibacter akesuensis</name>
    <dbReference type="NCBI Taxonomy" id="388950"/>
    <lineage>
        <taxon>Bacteria</taxon>
        <taxon>Pseudomonadati</taxon>
        <taxon>Bacteroidota</taxon>
        <taxon>Cytophagia</taxon>
        <taxon>Cytophagales</taxon>
        <taxon>Hymenobacteraceae</taxon>
        <taxon>Pontibacter</taxon>
    </lineage>
</organism>
<protein>
    <submittedName>
        <fullName evidence="1">Uncharacterized protein</fullName>
    </submittedName>
</protein>
<proteinExistence type="predicted"/>
<sequence length="54" mass="6100">MMIKALLVAVLASVVGCVIYAGIMAYRERRRLAAQSLQQNQRSRKEDFYPGTPE</sequence>
<gene>
    <name evidence="1" type="ORF">SAMN04487941_3996</name>
</gene>
<dbReference type="PROSITE" id="PS51257">
    <property type="entry name" value="PROKAR_LIPOPROTEIN"/>
    <property type="match status" value="1"/>
</dbReference>
<dbReference type="AlphaFoldDB" id="A0A1I7KQS6"/>
<evidence type="ECO:0000313" key="1">
    <source>
        <dbReference type="EMBL" id="SFU99736.1"/>
    </source>
</evidence>